<dbReference type="RefSeq" id="WP_147425625.1">
    <property type="nucleotide sequence ID" value="NZ_RBKU01000001.1"/>
</dbReference>
<evidence type="ECO:0000313" key="2">
    <source>
        <dbReference type="Proteomes" id="UP000268007"/>
    </source>
</evidence>
<keyword evidence="2" id="KW-1185">Reference proteome</keyword>
<organism evidence="1 2">
    <name type="scientific">Mucilaginibacter gracilis</name>
    <dbReference type="NCBI Taxonomy" id="423350"/>
    <lineage>
        <taxon>Bacteria</taxon>
        <taxon>Pseudomonadati</taxon>
        <taxon>Bacteroidota</taxon>
        <taxon>Sphingobacteriia</taxon>
        <taxon>Sphingobacteriales</taxon>
        <taxon>Sphingobacteriaceae</taxon>
        <taxon>Mucilaginibacter</taxon>
    </lineage>
</organism>
<dbReference type="EMBL" id="RBKU01000001">
    <property type="protein sequence ID" value="RKR82341.1"/>
    <property type="molecule type" value="Genomic_DNA"/>
</dbReference>
<gene>
    <name evidence="1" type="ORF">BDD43_2517</name>
</gene>
<dbReference type="OrthoDB" id="767112at2"/>
<reference evidence="1 2" key="1">
    <citation type="submission" date="2018-10" db="EMBL/GenBank/DDBJ databases">
        <title>Genomic Encyclopedia of Archaeal and Bacterial Type Strains, Phase II (KMG-II): from individual species to whole genera.</title>
        <authorList>
            <person name="Goeker M."/>
        </authorList>
    </citation>
    <scope>NUCLEOTIDE SEQUENCE [LARGE SCALE GENOMIC DNA]</scope>
    <source>
        <strain evidence="1 2">DSM 18602</strain>
    </source>
</reference>
<dbReference type="AlphaFoldDB" id="A0A495J146"/>
<comment type="caution">
    <text evidence="1">The sequence shown here is derived from an EMBL/GenBank/DDBJ whole genome shotgun (WGS) entry which is preliminary data.</text>
</comment>
<proteinExistence type="predicted"/>
<name>A0A495J146_9SPHI</name>
<accession>A0A495J146</accession>
<dbReference type="PROSITE" id="PS51257">
    <property type="entry name" value="PROKAR_LIPOPROTEIN"/>
    <property type="match status" value="1"/>
</dbReference>
<dbReference type="Proteomes" id="UP000268007">
    <property type="component" value="Unassembled WGS sequence"/>
</dbReference>
<sequence length="192" mass="20322">MKKYISAFIIALTTITMVSCDKKADVDAVAATLPGIQLSSVGMFTAGPYALPTAPTSSVPFPVNTVQILFGATTTNKTAGAIDVFFYDNAASTVVVQTLHFNSFTAADSFNTPSYGSVSYTPVSTSYPNTSIYQGSILLNMPYVTTKYPLGTPFISGHVYNIKVTIYSTDYTAATASTTSSSFSVAKLFAIQ</sequence>
<evidence type="ECO:0000313" key="1">
    <source>
        <dbReference type="EMBL" id="RKR82341.1"/>
    </source>
</evidence>
<protein>
    <submittedName>
        <fullName evidence="1">Uncharacterized protein</fullName>
    </submittedName>
</protein>